<evidence type="ECO:0000256" key="4">
    <source>
        <dbReference type="ARBA" id="ARBA00022801"/>
    </source>
</evidence>
<keyword evidence="15" id="KW-1185">Reference proteome</keyword>
<organism evidence="14 15">
    <name type="scientific">Quillaja saponaria</name>
    <name type="common">Soap bark tree</name>
    <dbReference type="NCBI Taxonomy" id="32244"/>
    <lineage>
        <taxon>Eukaryota</taxon>
        <taxon>Viridiplantae</taxon>
        <taxon>Streptophyta</taxon>
        <taxon>Embryophyta</taxon>
        <taxon>Tracheophyta</taxon>
        <taxon>Spermatophyta</taxon>
        <taxon>Magnoliopsida</taxon>
        <taxon>eudicotyledons</taxon>
        <taxon>Gunneridae</taxon>
        <taxon>Pentapetalae</taxon>
        <taxon>rosids</taxon>
        <taxon>fabids</taxon>
        <taxon>Fabales</taxon>
        <taxon>Quillajaceae</taxon>
        <taxon>Quillaja</taxon>
    </lineage>
</organism>
<evidence type="ECO:0000256" key="1">
    <source>
        <dbReference type="ARBA" id="ARBA00000822"/>
    </source>
</evidence>
<keyword evidence="6" id="KW-1015">Disulfide bond</keyword>
<keyword evidence="9" id="KW-0624">Polysaccharide degradation</keyword>
<dbReference type="Proteomes" id="UP001163823">
    <property type="component" value="Chromosome 11"/>
</dbReference>
<dbReference type="SUPFAM" id="SSF51445">
    <property type="entry name" value="(Trans)glycosidases"/>
    <property type="match status" value="1"/>
</dbReference>
<dbReference type="FunFam" id="3.20.20.80:FF:000015">
    <property type="entry name" value="Acidic endochitinase SE2"/>
    <property type="match status" value="1"/>
</dbReference>
<dbReference type="InterPro" id="IPR001579">
    <property type="entry name" value="Glyco_hydro_18_chit_AS"/>
</dbReference>
<dbReference type="GO" id="GO:0006032">
    <property type="term" value="P:chitin catabolic process"/>
    <property type="evidence" value="ECO:0007669"/>
    <property type="project" value="UniProtKB-KW"/>
</dbReference>
<dbReference type="CDD" id="cd02877">
    <property type="entry name" value="GH18_hevamine_XipI_class_III"/>
    <property type="match status" value="1"/>
</dbReference>
<evidence type="ECO:0000256" key="5">
    <source>
        <dbReference type="ARBA" id="ARBA00023024"/>
    </source>
</evidence>
<evidence type="ECO:0000256" key="12">
    <source>
        <dbReference type="SAM" id="SignalP"/>
    </source>
</evidence>
<name>A0AAD7L454_QUISA</name>
<sequence>MGTEFSSSYALTLSLVIFVALVFKSNGSQLVVYWGQDGREGTLTETCNTRKYQIVNIAFLSKFGNFQKPEINLAGHCQPASNGCQKVSTGIRNCQNLGVKVLLSIGGGTNTYTLSSTDDARNLAEYIWNNFLGGQSNSRPLGDAVLDGVDFDIEAGEPHYEALARRLSELGQGGKKLYLAAAPQCPFPDQKLNGALSSGLFDYVWIQFYNNYCRYGSNNGNDFKTVWNKWTSTIPARNFFVGLPAAPAAAGSGYVPSNVLITQVLPFVKNSPKYGGVMLWNRYYDIQNDYSSKIGGSV</sequence>
<dbReference type="PANTHER" id="PTHR45708:SF40">
    <property type="entry name" value="BASIC ENDOCHITINASE"/>
    <property type="match status" value="1"/>
</dbReference>
<dbReference type="EC" id="3.2.1.14" evidence="3"/>
<evidence type="ECO:0000313" key="15">
    <source>
        <dbReference type="Proteomes" id="UP001163823"/>
    </source>
</evidence>
<comment type="caution">
    <text evidence="14">The sequence shown here is derived from an EMBL/GenBank/DDBJ whole genome shotgun (WGS) entry which is preliminary data.</text>
</comment>
<dbReference type="Pfam" id="PF00704">
    <property type="entry name" value="Glyco_hydro_18"/>
    <property type="match status" value="1"/>
</dbReference>
<dbReference type="PROSITE" id="PS51910">
    <property type="entry name" value="GH18_2"/>
    <property type="match status" value="1"/>
</dbReference>
<gene>
    <name evidence="14" type="ORF">O6P43_027323</name>
</gene>
<evidence type="ECO:0000256" key="2">
    <source>
        <dbReference type="ARBA" id="ARBA00009121"/>
    </source>
</evidence>
<dbReference type="Gene3D" id="3.20.20.80">
    <property type="entry name" value="Glycosidases"/>
    <property type="match status" value="1"/>
</dbReference>
<evidence type="ECO:0000259" key="13">
    <source>
        <dbReference type="PROSITE" id="PS51910"/>
    </source>
</evidence>
<evidence type="ECO:0000256" key="6">
    <source>
        <dbReference type="ARBA" id="ARBA00023157"/>
    </source>
</evidence>
<accession>A0AAD7L454</accession>
<dbReference type="InterPro" id="IPR017853">
    <property type="entry name" value="GH"/>
</dbReference>
<reference evidence="14" key="1">
    <citation type="journal article" date="2023" name="Science">
        <title>Elucidation of the pathway for biosynthesis of saponin adjuvants from the soapbark tree.</title>
        <authorList>
            <person name="Reed J."/>
            <person name="Orme A."/>
            <person name="El-Demerdash A."/>
            <person name="Owen C."/>
            <person name="Martin L.B.B."/>
            <person name="Misra R.C."/>
            <person name="Kikuchi S."/>
            <person name="Rejzek M."/>
            <person name="Martin A.C."/>
            <person name="Harkess A."/>
            <person name="Leebens-Mack J."/>
            <person name="Louveau T."/>
            <person name="Stephenson M.J."/>
            <person name="Osbourn A."/>
        </authorList>
    </citation>
    <scope>NUCLEOTIDE SEQUENCE</scope>
    <source>
        <strain evidence="14">S10</strain>
    </source>
</reference>
<keyword evidence="8 11" id="KW-0326">Glycosidase</keyword>
<protein>
    <recommendedName>
        <fullName evidence="10">Acidic endochitinase</fullName>
        <ecNumber evidence="3">3.2.1.14</ecNumber>
    </recommendedName>
</protein>
<proteinExistence type="inferred from homology"/>
<evidence type="ECO:0000313" key="14">
    <source>
        <dbReference type="EMBL" id="KAJ7951244.1"/>
    </source>
</evidence>
<evidence type="ECO:0000256" key="8">
    <source>
        <dbReference type="ARBA" id="ARBA00023295"/>
    </source>
</evidence>
<keyword evidence="5" id="KW-0146">Chitin degradation</keyword>
<keyword evidence="7" id="KW-0119">Carbohydrate metabolism</keyword>
<comment type="catalytic activity">
    <reaction evidence="1">
        <text>Random endo-hydrolysis of N-acetyl-beta-D-glucosaminide (1-&gt;4)-beta-linkages in chitin and chitodextrins.</text>
        <dbReference type="EC" id="3.2.1.14"/>
    </reaction>
</comment>
<dbReference type="AlphaFoldDB" id="A0AAD7L454"/>
<evidence type="ECO:0000256" key="9">
    <source>
        <dbReference type="ARBA" id="ARBA00023326"/>
    </source>
</evidence>
<dbReference type="EMBL" id="JARAOO010000011">
    <property type="protein sequence ID" value="KAJ7951244.1"/>
    <property type="molecule type" value="Genomic_DNA"/>
</dbReference>
<dbReference type="PROSITE" id="PS01095">
    <property type="entry name" value="GH18_1"/>
    <property type="match status" value="1"/>
</dbReference>
<dbReference type="PANTHER" id="PTHR45708">
    <property type="entry name" value="ENDOCHITINASE"/>
    <property type="match status" value="1"/>
</dbReference>
<feature type="chain" id="PRO_5042049299" description="Acidic endochitinase" evidence="12">
    <location>
        <begin position="28"/>
        <end position="298"/>
    </location>
</feature>
<feature type="domain" description="GH18" evidence="13">
    <location>
        <begin position="28"/>
        <end position="298"/>
    </location>
</feature>
<comment type="similarity">
    <text evidence="2">Belongs to the glycosyl hydrolase 18 family. Chitinase class II subfamily.</text>
</comment>
<dbReference type="InterPro" id="IPR045321">
    <property type="entry name" value="Cts1-like"/>
</dbReference>
<evidence type="ECO:0000256" key="3">
    <source>
        <dbReference type="ARBA" id="ARBA00012729"/>
    </source>
</evidence>
<evidence type="ECO:0000256" key="10">
    <source>
        <dbReference type="ARBA" id="ARBA00073139"/>
    </source>
</evidence>
<evidence type="ECO:0000256" key="7">
    <source>
        <dbReference type="ARBA" id="ARBA00023277"/>
    </source>
</evidence>
<keyword evidence="12" id="KW-0732">Signal</keyword>
<dbReference type="InterPro" id="IPR050542">
    <property type="entry name" value="Glycosyl_Hydrlase18_Chitinase"/>
</dbReference>
<dbReference type="GO" id="GO:0008843">
    <property type="term" value="F:endochitinase activity"/>
    <property type="evidence" value="ECO:0007669"/>
    <property type="project" value="UniProtKB-EC"/>
</dbReference>
<keyword evidence="4 11" id="KW-0378">Hydrolase</keyword>
<dbReference type="GO" id="GO:0000272">
    <property type="term" value="P:polysaccharide catabolic process"/>
    <property type="evidence" value="ECO:0007669"/>
    <property type="project" value="UniProtKB-KW"/>
</dbReference>
<dbReference type="GO" id="GO:0005576">
    <property type="term" value="C:extracellular region"/>
    <property type="evidence" value="ECO:0007669"/>
    <property type="project" value="TreeGrafter"/>
</dbReference>
<dbReference type="InterPro" id="IPR001223">
    <property type="entry name" value="Glyco_hydro18_cat"/>
</dbReference>
<dbReference type="KEGG" id="qsa:O6P43_027323"/>
<evidence type="ECO:0000256" key="11">
    <source>
        <dbReference type="RuleBase" id="RU000489"/>
    </source>
</evidence>
<feature type="signal peptide" evidence="12">
    <location>
        <begin position="1"/>
        <end position="27"/>
    </location>
</feature>